<proteinExistence type="predicted"/>
<evidence type="ECO:0000313" key="3">
    <source>
        <dbReference type="Proteomes" id="UP001204798"/>
    </source>
</evidence>
<comment type="caution">
    <text evidence="2">The sequence shown here is derived from an EMBL/GenBank/DDBJ whole genome shotgun (WGS) entry which is preliminary data.</text>
</comment>
<evidence type="ECO:0000259" key="1">
    <source>
        <dbReference type="Pfam" id="PF01261"/>
    </source>
</evidence>
<dbReference type="InterPro" id="IPR050312">
    <property type="entry name" value="IolE/XylAMocC-like"/>
</dbReference>
<dbReference type="Pfam" id="PF01261">
    <property type="entry name" value="AP_endonuc_2"/>
    <property type="match status" value="1"/>
</dbReference>
<name>A0ABT2EPG2_9BACT</name>
<dbReference type="PANTHER" id="PTHR12110">
    <property type="entry name" value="HYDROXYPYRUVATE ISOMERASE"/>
    <property type="match status" value="1"/>
</dbReference>
<feature type="domain" description="Xylose isomerase-like TIM barrel" evidence="1">
    <location>
        <begin position="55"/>
        <end position="263"/>
    </location>
</feature>
<dbReference type="EMBL" id="JANUCP010000003">
    <property type="protein sequence ID" value="MCS3919584.1"/>
    <property type="molecule type" value="Genomic_DNA"/>
</dbReference>
<dbReference type="InterPro" id="IPR036237">
    <property type="entry name" value="Xyl_isomerase-like_sf"/>
</dbReference>
<gene>
    <name evidence="2" type="ORF">M2350_001997</name>
</gene>
<dbReference type="Gene3D" id="3.20.20.150">
    <property type="entry name" value="Divalent-metal-dependent TIM barrel enzymes"/>
    <property type="match status" value="1"/>
</dbReference>
<keyword evidence="2" id="KW-0413">Isomerase</keyword>
<dbReference type="InterPro" id="IPR013022">
    <property type="entry name" value="Xyl_isomerase-like_TIM-brl"/>
</dbReference>
<reference evidence="2 3" key="1">
    <citation type="submission" date="2022-08" db="EMBL/GenBank/DDBJ databases">
        <title>Bacterial and archaeal communities from various locations to study Microbial Dark Matter (Phase II).</title>
        <authorList>
            <person name="Stepanauskas R."/>
        </authorList>
    </citation>
    <scope>NUCLEOTIDE SEQUENCE [LARGE SCALE GENOMIC DNA]</scope>
    <source>
        <strain evidence="2 3">PD1</strain>
    </source>
</reference>
<accession>A0ABT2EPG2</accession>
<dbReference type="PANTHER" id="PTHR12110:SF41">
    <property type="entry name" value="INOSOSE DEHYDRATASE"/>
    <property type="match status" value="1"/>
</dbReference>
<protein>
    <submittedName>
        <fullName evidence="2">Sugar phosphate isomerase/epimerase</fullName>
    </submittedName>
</protein>
<dbReference type="Proteomes" id="UP001204798">
    <property type="component" value="Unassembled WGS sequence"/>
</dbReference>
<sequence>MGQTRRAFLQRTVGTLLTAATTVWGQEKEAKQKMEWKLGLQSYSLRTMPFDKAVATVKELGLTYLEAFPGHLPMERAEEAKKILQQHGVKLIAYGVVGMRNDETAMRRLFDFAKAMGIEVLTADPAPDSFDLLDKLVEEYGIYVAIHNHGPGSRYPGVDSVVKAIQGHHERIGLCYDTGHGARAGDNIVEAVHKIGKRIYGVHLKDVNEQKRDVVIGTGILDIRGFVKALKGVGFKGAFMLEYELEPQNPVPGIQKSLEFVRKVLAEVG</sequence>
<dbReference type="SUPFAM" id="SSF51658">
    <property type="entry name" value="Xylose isomerase-like"/>
    <property type="match status" value="1"/>
</dbReference>
<dbReference type="GO" id="GO:0016853">
    <property type="term" value="F:isomerase activity"/>
    <property type="evidence" value="ECO:0007669"/>
    <property type="project" value="UniProtKB-KW"/>
</dbReference>
<dbReference type="RefSeq" id="WP_259096148.1">
    <property type="nucleotide sequence ID" value="NZ_CP130454.1"/>
</dbReference>
<keyword evidence="3" id="KW-1185">Reference proteome</keyword>
<organism evidence="2 3">
    <name type="scientific">Candidatus Fervidibacter sacchari</name>
    <dbReference type="NCBI Taxonomy" id="1448929"/>
    <lineage>
        <taxon>Bacteria</taxon>
        <taxon>Candidatus Fervidibacterota</taxon>
        <taxon>Candidatus Fervidibacter</taxon>
    </lineage>
</organism>
<evidence type="ECO:0000313" key="2">
    <source>
        <dbReference type="EMBL" id="MCS3919584.1"/>
    </source>
</evidence>